<dbReference type="InterPro" id="IPR010095">
    <property type="entry name" value="Cas12f1-like_TNB"/>
</dbReference>
<evidence type="ECO:0000256" key="1">
    <source>
        <dbReference type="ARBA" id="ARBA00023125"/>
    </source>
</evidence>
<proteinExistence type="predicted"/>
<evidence type="ECO:0000313" key="4">
    <source>
        <dbReference type="EMBL" id="MFB2897259.1"/>
    </source>
</evidence>
<dbReference type="NCBIfam" id="NF040570">
    <property type="entry name" value="guided_TnpB"/>
    <property type="match status" value="1"/>
</dbReference>
<organism evidence="4 5">
    <name type="scientific">Floridaenema flaviceps BLCC-F50</name>
    <dbReference type="NCBI Taxonomy" id="3153642"/>
    <lineage>
        <taxon>Bacteria</taxon>
        <taxon>Bacillati</taxon>
        <taxon>Cyanobacteriota</taxon>
        <taxon>Cyanophyceae</taxon>
        <taxon>Oscillatoriophycideae</taxon>
        <taxon>Aerosakkonematales</taxon>
        <taxon>Aerosakkonemataceae</taxon>
        <taxon>Floridanema</taxon>
        <taxon>Floridanema flaviceps</taxon>
    </lineage>
</organism>
<evidence type="ECO:0000259" key="3">
    <source>
        <dbReference type="Pfam" id="PF07282"/>
    </source>
</evidence>
<protein>
    <submittedName>
        <fullName evidence="4">RNA-guided endonuclease InsQ/TnpB family protein</fullName>
    </submittedName>
</protein>
<gene>
    <name evidence="4" type="ORF">ACE1CI_30455</name>
</gene>
<keyword evidence="5" id="KW-1185">Reference proteome</keyword>
<keyword evidence="1" id="KW-0238">DNA-binding</keyword>
<dbReference type="RefSeq" id="WP_413266872.1">
    <property type="nucleotide sequence ID" value="NZ_JBHFNR010000245.1"/>
</dbReference>
<feature type="domain" description="Cas12f1-like TNB" evidence="3">
    <location>
        <begin position="137"/>
        <end position="204"/>
    </location>
</feature>
<feature type="compositionally biased region" description="Basic and acidic residues" evidence="2">
    <location>
        <begin position="1"/>
        <end position="16"/>
    </location>
</feature>
<feature type="region of interest" description="Disordered" evidence="2">
    <location>
        <begin position="1"/>
        <end position="48"/>
    </location>
</feature>
<evidence type="ECO:0000313" key="5">
    <source>
        <dbReference type="Proteomes" id="UP001576784"/>
    </source>
</evidence>
<dbReference type="NCBIfam" id="TIGR01766">
    <property type="entry name" value="IS200/IS605 family accessory protein TnpB-like domain"/>
    <property type="match status" value="1"/>
</dbReference>
<reference evidence="4 5" key="1">
    <citation type="submission" date="2024-09" db="EMBL/GenBank/DDBJ databases">
        <title>Floridaenema gen nov. (Aerosakkonemataceae, Aerosakkonematales ord. nov., Cyanobacteria) from benthic tropical and subtropical fresh waters, with the description of four new species.</title>
        <authorList>
            <person name="Moretto J.A."/>
            <person name="Berthold D.E."/>
            <person name="Lefler F.W."/>
            <person name="Huang I.-S."/>
            <person name="Laughinghouse H. IV."/>
        </authorList>
    </citation>
    <scope>NUCLEOTIDE SEQUENCE [LARGE SCALE GENOMIC DNA]</scope>
    <source>
        <strain evidence="4 5">BLCC-F50</strain>
    </source>
</reference>
<dbReference type="GO" id="GO:0004519">
    <property type="term" value="F:endonuclease activity"/>
    <property type="evidence" value="ECO:0007669"/>
    <property type="project" value="UniProtKB-KW"/>
</dbReference>
<dbReference type="EMBL" id="JBHFNR010000245">
    <property type="protein sequence ID" value="MFB2897259.1"/>
    <property type="molecule type" value="Genomic_DNA"/>
</dbReference>
<keyword evidence="4" id="KW-0255">Endonuclease</keyword>
<comment type="caution">
    <text evidence="4">The sequence shown here is derived from an EMBL/GenBank/DDBJ whole genome shotgun (WGS) entry which is preliminary data.</text>
</comment>
<accession>A0ABV4Y2A3</accession>
<keyword evidence="4" id="KW-0540">Nuclease</keyword>
<name>A0ABV4Y2A3_9CYAN</name>
<dbReference type="Proteomes" id="UP001576784">
    <property type="component" value="Unassembled WGS sequence"/>
</dbReference>
<evidence type="ECO:0000256" key="2">
    <source>
        <dbReference type="SAM" id="MobiDB-lite"/>
    </source>
</evidence>
<feature type="compositionally biased region" description="Polar residues" evidence="2">
    <location>
        <begin position="20"/>
        <end position="48"/>
    </location>
</feature>
<dbReference type="Pfam" id="PF07282">
    <property type="entry name" value="Cas12f1-like_TNB"/>
    <property type="match status" value="1"/>
</dbReference>
<sequence>MREKHHITEERNEGKLSRSVLKTSGTGDSLTEFNATTSTGKSWSGKQIQSVRDRYSKVRANVQSKRTRNSRRLLRRLSGREQRFQKWLNHNISKQIVQEAKQFDAALAFEDLTNIRESLNQKPRNKTERRRTNNWAFYQLRLFTQYKANIAGVQIVFVPPAYTSQTCSRCHHIHPVKGKSYRNGKVFKCGHCGFEHDADVNAANVMAALGASVISPESPGMSCQLEGQLSLFPTFQICG</sequence>
<keyword evidence="4" id="KW-0378">Hydrolase</keyword>